<evidence type="ECO:0000256" key="4">
    <source>
        <dbReference type="ARBA" id="ARBA00022989"/>
    </source>
</evidence>
<dbReference type="AlphaFoldDB" id="A0A7S1LEF9"/>
<feature type="transmembrane region" description="Helical" evidence="6">
    <location>
        <begin position="170"/>
        <end position="189"/>
    </location>
</feature>
<dbReference type="PANTHER" id="PTHR10778">
    <property type="entry name" value="SOLUTE CARRIER FAMILY 35 MEMBER B"/>
    <property type="match status" value="1"/>
</dbReference>
<proteinExistence type="predicted"/>
<feature type="transmembrane region" description="Helical" evidence="6">
    <location>
        <begin position="138"/>
        <end position="158"/>
    </location>
</feature>
<feature type="transmembrane region" description="Helical" evidence="6">
    <location>
        <begin position="196"/>
        <end position="220"/>
    </location>
</feature>
<dbReference type="GO" id="GO:0000139">
    <property type="term" value="C:Golgi membrane"/>
    <property type="evidence" value="ECO:0007669"/>
    <property type="project" value="TreeGrafter"/>
</dbReference>
<keyword evidence="4 6" id="KW-1133">Transmembrane helix</keyword>
<dbReference type="InterPro" id="IPR013657">
    <property type="entry name" value="SCL35B1-4/HUT1"/>
</dbReference>
<reference evidence="7" key="1">
    <citation type="submission" date="2021-01" db="EMBL/GenBank/DDBJ databases">
        <authorList>
            <person name="Corre E."/>
            <person name="Pelletier E."/>
            <person name="Niang G."/>
            <person name="Scheremetjew M."/>
            <person name="Finn R."/>
            <person name="Kale V."/>
            <person name="Holt S."/>
            <person name="Cochrane G."/>
            <person name="Meng A."/>
            <person name="Brown T."/>
            <person name="Cohen L."/>
        </authorList>
    </citation>
    <scope>NUCLEOTIDE SEQUENCE</scope>
    <source>
        <strain evidence="7">OF101</strain>
    </source>
</reference>
<keyword evidence="2" id="KW-0813">Transport</keyword>
<dbReference type="GO" id="GO:0046964">
    <property type="term" value="F:3'-phosphoadenosine 5'-phosphosulfate transmembrane transporter activity"/>
    <property type="evidence" value="ECO:0007669"/>
    <property type="project" value="TreeGrafter"/>
</dbReference>
<accession>A0A7S1LEF9</accession>
<dbReference type="PANTHER" id="PTHR10778:SF13">
    <property type="entry name" value="ADENOSINE 3'-PHOSPHO 5'-PHOSPHOSULFATE TRANSPORTER 1"/>
    <property type="match status" value="1"/>
</dbReference>
<dbReference type="GO" id="GO:0005789">
    <property type="term" value="C:endoplasmic reticulum membrane"/>
    <property type="evidence" value="ECO:0007669"/>
    <property type="project" value="TreeGrafter"/>
</dbReference>
<comment type="subcellular location">
    <subcellularLocation>
        <location evidence="1">Membrane</location>
        <topology evidence="1">Multi-pass membrane protein</topology>
    </subcellularLocation>
</comment>
<evidence type="ECO:0000256" key="6">
    <source>
        <dbReference type="SAM" id="Phobius"/>
    </source>
</evidence>
<dbReference type="EMBL" id="HBGE01013197">
    <property type="protein sequence ID" value="CAD9101898.1"/>
    <property type="molecule type" value="Transcribed_RNA"/>
</dbReference>
<feature type="transmembrane region" description="Helical" evidence="6">
    <location>
        <begin position="57"/>
        <end position="79"/>
    </location>
</feature>
<feature type="transmembrane region" description="Helical" evidence="6">
    <location>
        <begin position="226"/>
        <end position="248"/>
    </location>
</feature>
<evidence type="ECO:0000256" key="5">
    <source>
        <dbReference type="ARBA" id="ARBA00023136"/>
    </source>
</evidence>
<name>A0A7S1LEF9_ALECA</name>
<protein>
    <recommendedName>
        <fullName evidence="8">Sugar phosphate transporter domain-containing protein</fullName>
    </recommendedName>
</protein>
<gene>
    <name evidence="7" type="ORF">ACAT0790_LOCUS7806</name>
</gene>
<keyword evidence="5 6" id="KW-0472">Membrane</keyword>
<evidence type="ECO:0000256" key="2">
    <source>
        <dbReference type="ARBA" id="ARBA00022448"/>
    </source>
</evidence>
<organism evidence="7">
    <name type="scientific">Alexandrium catenella</name>
    <name type="common">Red tide dinoflagellate</name>
    <name type="synonym">Gonyaulax catenella</name>
    <dbReference type="NCBI Taxonomy" id="2925"/>
    <lineage>
        <taxon>Eukaryota</taxon>
        <taxon>Sar</taxon>
        <taxon>Alveolata</taxon>
        <taxon>Dinophyceae</taxon>
        <taxon>Gonyaulacales</taxon>
        <taxon>Pyrocystaceae</taxon>
        <taxon>Alexandrium</taxon>
    </lineage>
</organism>
<evidence type="ECO:0000313" key="7">
    <source>
        <dbReference type="EMBL" id="CAD9101898.1"/>
    </source>
</evidence>
<dbReference type="Pfam" id="PF08449">
    <property type="entry name" value="UAA"/>
    <property type="match status" value="1"/>
</dbReference>
<evidence type="ECO:0000256" key="1">
    <source>
        <dbReference type="ARBA" id="ARBA00004141"/>
    </source>
</evidence>
<evidence type="ECO:0000256" key="3">
    <source>
        <dbReference type="ARBA" id="ARBA00022692"/>
    </source>
</evidence>
<feature type="transmembrane region" description="Helical" evidence="6">
    <location>
        <begin position="99"/>
        <end position="117"/>
    </location>
</feature>
<keyword evidence="3 6" id="KW-0812">Transmembrane</keyword>
<sequence length="290" mass="31573">MATCMAEDRTCTAPLWKYTVISVVATAASLCQYEALKYVSFTVQMLGKSVKMLPVMLYGAFWAGKAYAGADWLTAAVLTGGVTEFLLTGTFRSAANPSGPVHGGLLYLLGFVLLDALTSSLQERLLRPHMTSKYRQMLQMNLASACIALAMMLMSGHSNSTLDFCGRHQQVVGDIALLSVVAVMAQWFIYCQVQEFGALVFSATMNARQVASIVASYLAFKHRITLWQIIGLAIIATTLCGRSTLALFTDRADEERAMLKPSDARPGRPSIFNSGFFKKTKSGCCPGWKV</sequence>
<evidence type="ECO:0008006" key="8">
    <source>
        <dbReference type="Google" id="ProtNLM"/>
    </source>
</evidence>